<accession>A0ABD6D694</accession>
<dbReference type="Gene3D" id="1.10.10.10">
    <property type="entry name" value="Winged helix-like DNA-binding domain superfamily/Winged helix DNA-binding domain"/>
    <property type="match status" value="1"/>
</dbReference>
<dbReference type="RefSeq" id="WP_256396642.1">
    <property type="nucleotide sequence ID" value="NZ_JANHDJ010000005.1"/>
</dbReference>
<dbReference type="PANTHER" id="PTHR34236:SF1">
    <property type="entry name" value="DIMETHYL SULFOXIDE REDUCTASE TRANSCRIPTIONAL ACTIVATOR"/>
    <property type="match status" value="1"/>
</dbReference>
<sequence>MSTVAEFTLAADKFPLGTVFSQLPEVAIQLERVIPDTNGVVPYFWVRGTETDAIVEQFTDHPGVRDIRLVDQVDSEYLMRCEWIPEYDGVLDALISPEVVLLSAIGTAEEWKFELRGESRGAIAEFQEYCHNHSAPVTLTKIHGLQPLNAKHDLTEPQREALLLAYERGYFKSPRETTLEEIADELDISQQALGSRLRRGNRRLIEQVLFNTRNK</sequence>
<dbReference type="PANTHER" id="PTHR34236">
    <property type="entry name" value="DIMETHYL SULFOXIDE REDUCTASE TRANSCRIPTIONAL ACTIVATOR"/>
    <property type="match status" value="1"/>
</dbReference>
<dbReference type="SUPFAM" id="SSF88659">
    <property type="entry name" value="Sigma3 and sigma4 domains of RNA polymerase sigma factors"/>
    <property type="match status" value="1"/>
</dbReference>
<gene>
    <name evidence="5" type="ORF">ACFSBW_07720</name>
</gene>
<organism evidence="5 6">
    <name type="scientific">Halohasta litorea</name>
    <dbReference type="NCBI Taxonomy" id="869891"/>
    <lineage>
        <taxon>Archaea</taxon>
        <taxon>Methanobacteriati</taxon>
        <taxon>Methanobacteriota</taxon>
        <taxon>Stenosarchaea group</taxon>
        <taxon>Halobacteria</taxon>
        <taxon>Halobacteriales</taxon>
        <taxon>Haloferacaceae</taxon>
        <taxon>Halohasta</taxon>
    </lineage>
</organism>
<name>A0ABD6D694_9EURY</name>
<keyword evidence="2" id="KW-0804">Transcription</keyword>
<protein>
    <submittedName>
        <fullName evidence="5">Helix-turn-helix domain-containing protein</fullName>
    </submittedName>
</protein>
<proteinExistence type="predicted"/>
<evidence type="ECO:0000256" key="2">
    <source>
        <dbReference type="ARBA" id="ARBA00023163"/>
    </source>
</evidence>
<dbReference type="InterPro" id="IPR031803">
    <property type="entry name" value="BAT_GAF/HTH-assoc"/>
</dbReference>
<evidence type="ECO:0000313" key="5">
    <source>
        <dbReference type="EMBL" id="MFD1641760.1"/>
    </source>
</evidence>
<dbReference type="InterPro" id="IPR007050">
    <property type="entry name" value="HTH_bacterioopsin"/>
</dbReference>
<dbReference type="Proteomes" id="UP001597052">
    <property type="component" value="Unassembled WGS sequence"/>
</dbReference>
<evidence type="ECO:0000259" key="3">
    <source>
        <dbReference type="Pfam" id="PF04967"/>
    </source>
</evidence>
<reference evidence="5 6" key="1">
    <citation type="journal article" date="2019" name="Int. J. Syst. Evol. Microbiol.">
        <title>The Global Catalogue of Microorganisms (GCM) 10K type strain sequencing project: providing services to taxonomists for standard genome sequencing and annotation.</title>
        <authorList>
            <consortium name="The Broad Institute Genomics Platform"/>
            <consortium name="The Broad Institute Genome Sequencing Center for Infectious Disease"/>
            <person name="Wu L."/>
            <person name="Ma J."/>
        </authorList>
    </citation>
    <scope>NUCLEOTIDE SEQUENCE [LARGE SCALE GENOMIC DNA]</scope>
    <source>
        <strain evidence="5 6">CGMCC 1.10593</strain>
    </source>
</reference>
<dbReference type="InterPro" id="IPR036388">
    <property type="entry name" value="WH-like_DNA-bd_sf"/>
</dbReference>
<dbReference type="AlphaFoldDB" id="A0ABD6D694"/>
<dbReference type="EMBL" id="JBHUDM010000002">
    <property type="protein sequence ID" value="MFD1641760.1"/>
    <property type="molecule type" value="Genomic_DNA"/>
</dbReference>
<keyword evidence="6" id="KW-1185">Reference proteome</keyword>
<evidence type="ECO:0000256" key="1">
    <source>
        <dbReference type="ARBA" id="ARBA00023015"/>
    </source>
</evidence>
<feature type="domain" description="Bacterioopsin transcriptional activator GAF and HTH associated" evidence="4">
    <location>
        <begin position="6"/>
        <end position="143"/>
    </location>
</feature>
<keyword evidence="1" id="KW-0805">Transcription regulation</keyword>
<comment type="caution">
    <text evidence="5">The sequence shown here is derived from an EMBL/GenBank/DDBJ whole genome shotgun (WGS) entry which is preliminary data.</text>
</comment>
<evidence type="ECO:0000313" key="6">
    <source>
        <dbReference type="Proteomes" id="UP001597052"/>
    </source>
</evidence>
<dbReference type="InterPro" id="IPR013324">
    <property type="entry name" value="RNA_pol_sigma_r3/r4-like"/>
</dbReference>
<dbReference type="Pfam" id="PF15915">
    <property type="entry name" value="BAT"/>
    <property type="match status" value="1"/>
</dbReference>
<dbReference type="Pfam" id="PF04967">
    <property type="entry name" value="HTH_10"/>
    <property type="match status" value="1"/>
</dbReference>
<feature type="domain" description="HTH bat-type" evidence="3">
    <location>
        <begin position="154"/>
        <end position="206"/>
    </location>
</feature>
<evidence type="ECO:0000259" key="4">
    <source>
        <dbReference type="Pfam" id="PF15915"/>
    </source>
</evidence>